<dbReference type="GeneID" id="17306328"/>
<dbReference type="KEGG" id="gtt:GUITHDRAFT_104633"/>
<dbReference type="EnsemblProtists" id="EKX49670">
    <property type="protein sequence ID" value="EKX49670"/>
    <property type="gene ID" value="GUITHDRAFT_104633"/>
</dbReference>
<name>L1JNA3_GUITC</name>
<evidence type="ECO:0000313" key="2">
    <source>
        <dbReference type="EnsemblProtists" id="EKX49670"/>
    </source>
</evidence>
<dbReference type="AlphaFoldDB" id="L1JNA3"/>
<evidence type="ECO:0000313" key="3">
    <source>
        <dbReference type="Proteomes" id="UP000011087"/>
    </source>
</evidence>
<protein>
    <submittedName>
        <fullName evidence="1 2">Uncharacterized protein</fullName>
    </submittedName>
</protein>
<gene>
    <name evidence="1" type="ORF">GUITHDRAFT_104633</name>
</gene>
<dbReference type="Proteomes" id="UP000011087">
    <property type="component" value="Unassembled WGS sequence"/>
</dbReference>
<dbReference type="RefSeq" id="XP_005836650.1">
    <property type="nucleotide sequence ID" value="XM_005836593.1"/>
</dbReference>
<accession>L1JNA3</accession>
<sequence length="99" mass="11696">MRQLGRFSLPGISKPQWLCISYMLHSIKIVLRDFSVSKTFELLIPVKLNLRMVSNESKLEAFKTAPENFFEVIQNQFFIQAKEEEEVRKDPYELYFSST</sequence>
<dbReference type="EMBL" id="JH992981">
    <property type="protein sequence ID" value="EKX49670.1"/>
    <property type="molecule type" value="Genomic_DNA"/>
</dbReference>
<evidence type="ECO:0000313" key="1">
    <source>
        <dbReference type="EMBL" id="EKX49670.1"/>
    </source>
</evidence>
<organism evidence="1">
    <name type="scientific">Guillardia theta (strain CCMP2712)</name>
    <name type="common">Cryptophyte</name>
    <dbReference type="NCBI Taxonomy" id="905079"/>
    <lineage>
        <taxon>Eukaryota</taxon>
        <taxon>Cryptophyceae</taxon>
        <taxon>Pyrenomonadales</taxon>
        <taxon>Geminigeraceae</taxon>
        <taxon>Guillardia</taxon>
    </lineage>
</organism>
<dbReference type="HOGENOM" id="CLU_2325184_0_0_1"/>
<reference evidence="1 3" key="1">
    <citation type="journal article" date="2012" name="Nature">
        <title>Algal genomes reveal evolutionary mosaicism and the fate of nucleomorphs.</title>
        <authorList>
            <consortium name="DOE Joint Genome Institute"/>
            <person name="Curtis B.A."/>
            <person name="Tanifuji G."/>
            <person name="Burki F."/>
            <person name="Gruber A."/>
            <person name="Irimia M."/>
            <person name="Maruyama S."/>
            <person name="Arias M.C."/>
            <person name="Ball S.G."/>
            <person name="Gile G.H."/>
            <person name="Hirakawa Y."/>
            <person name="Hopkins J.F."/>
            <person name="Kuo A."/>
            <person name="Rensing S.A."/>
            <person name="Schmutz J."/>
            <person name="Symeonidi A."/>
            <person name="Elias M."/>
            <person name="Eveleigh R.J."/>
            <person name="Herman E.K."/>
            <person name="Klute M.J."/>
            <person name="Nakayama T."/>
            <person name="Obornik M."/>
            <person name="Reyes-Prieto A."/>
            <person name="Armbrust E.V."/>
            <person name="Aves S.J."/>
            <person name="Beiko R.G."/>
            <person name="Coutinho P."/>
            <person name="Dacks J.B."/>
            <person name="Durnford D.G."/>
            <person name="Fast N.M."/>
            <person name="Green B.R."/>
            <person name="Grisdale C.J."/>
            <person name="Hempel F."/>
            <person name="Henrissat B."/>
            <person name="Hoppner M.P."/>
            <person name="Ishida K."/>
            <person name="Kim E."/>
            <person name="Koreny L."/>
            <person name="Kroth P.G."/>
            <person name="Liu Y."/>
            <person name="Malik S.B."/>
            <person name="Maier U.G."/>
            <person name="McRose D."/>
            <person name="Mock T."/>
            <person name="Neilson J.A."/>
            <person name="Onodera N.T."/>
            <person name="Poole A.M."/>
            <person name="Pritham E.J."/>
            <person name="Richards T.A."/>
            <person name="Rocap G."/>
            <person name="Roy S.W."/>
            <person name="Sarai C."/>
            <person name="Schaack S."/>
            <person name="Shirato S."/>
            <person name="Slamovits C.H."/>
            <person name="Spencer D.F."/>
            <person name="Suzuki S."/>
            <person name="Worden A.Z."/>
            <person name="Zauner S."/>
            <person name="Barry K."/>
            <person name="Bell C."/>
            <person name="Bharti A.K."/>
            <person name="Crow J.A."/>
            <person name="Grimwood J."/>
            <person name="Kramer R."/>
            <person name="Lindquist E."/>
            <person name="Lucas S."/>
            <person name="Salamov A."/>
            <person name="McFadden G.I."/>
            <person name="Lane C.E."/>
            <person name="Keeling P.J."/>
            <person name="Gray M.W."/>
            <person name="Grigoriev I.V."/>
            <person name="Archibald J.M."/>
        </authorList>
    </citation>
    <scope>NUCLEOTIDE SEQUENCE</scope>
    <source>
        <strain evidence="1 3">CCMP2712</strain>
    </source>
</reference>
<reference evidence="3" key="2">
    <citation type="submission" date="2012-11" db="EMBL/GenBank/DDBJ databases">
        <authorList>
            <person name="Kuo A."/>
            <person name="Curtis B.A."/>
            <person name="Tanifuji G."/>
            <person name="Burki F."/>
            <person name="Gruber A."/>
            <person name="Irimia M."/>
            <person name="Maruyama S."/>
            <person name="Arias M.C."/>
            <person name="Ball S.G."/>
            <person name="Gile G.H."/>
            <person name="Hirakawa Y."/>
            <person name="Hopkins J.F."/>
            <person name="Rensing S.A."/>
            <person name="Schmutz J."/>
            <person name="Symeonidi A."/>
            <person name="Elias M."/>
            <person name="Eveleigh R.J."/>
            <person name="Herman E.K."/>
            <person name="Klute M.J."/>
            <person name="Nakayama T."/>
            <person name="Obornik M."/>
            <person name="Reyes-Prieto A."/>
            <person name="Armbrust E.V."/>
            <person name="Aves S.J."/>
            <person name="Beiko R.G."/>
            <person name="Coutinho P."/>
            <person name="Dacks J.B."/>
            <person name="Durnford D.G."/>
            <person name="Fast N.M."/>
            <person name="Green B.R."/>
            <person name="Grisdale C."/>
            <person name="Hempe F."/>
            <person name="Henrissat B."/>
            <person name="Hoppner M.P."/>
            <person name="Ishida K.-I."/>
            <person name="Kim E."/>
            <person name="Koreny L."/>
            <person name="Kroth P.G."/>
            <person name="Liu Y."/>
            <person name="Malik S.-B."/>
            <person name="Maier U.G."/>
            <person name="McRose D."/>
            <person name="Mock T."/>
            <person name="Neilson J.A."/>
            <person name="Onodera N.T."/>
            <person name="Poole A.M."/>
            <person name="Pritham E.J."/>
            <person name="Richards T.A."/>
            <person name="Rocap G."/>
            <person name="Roy S.W."/>
            <person name="Sarai C."/>
            <person name="Schaack S."/>
            <person name="Shirato S."/>
            <person name="Slamovits C.H."/>
            <person name="Spencer D.F."/>
            <person name="Suzuki S."/>
            <person name="Worden A.Z."/>
            <person name="Zauner S."/>
            <person name="Barry K."/>
            <person name="Bell C."/>
            <person name="Bharti A.K."/>
            <person name="Crow J.A."/>
            <person name="Grimwood J."/>
            <person name="Kramer R."/>
            <person name="Lindquist E."/>
            <person name="Lucas S."/>
            <person name="Salamov A."/>
            <person name="McFadden G.I."/>
            <person name="Lane C.E."/>
            <person name="Keeling P.J."/>
            <person name="Gray M.W."/>
            <person name="Grigoriev I.V."/>
            <person name="Archibald J.M."/>
        </authorList>
    </citation>
    <scope>NUCLEOTIDE SEQUENCE</scope>
    <source>
        <strain evidence="3">CCMP2712</strain>
    </source>
</reference>
<keyword evidence="3" id="KW-1185">Reference proteome</keyword>
<dbReference type="PaxDb" id="55529-EKX49670"/>
<proteinExistence type="predicted"/>
<reference evidence="2" key="3">
    <citation type="submission" date="2015-06" db="UniProtKB">
        <authorList>
            <consortium name="EnsemblProtists"/>
        </authorList>
    </citation>
    <scope>IDENTIFICATION</scope>
</reference>